<dbReference type="EMBL" id="GGEC01084480">
    <property type="protein sequence ID" value="MBX64964.1"/>
    <property type="molecule type" value="Transcribed_RNA"/>
</dbReference>
<evidence type="ECO:0000313" key="2">
    <source>
        <dbReference type="EMBL" id="MBX64964.1"/>
    </source>
</evidence>
<dbReference type="AlphaFoldDB" id="A0A2P2QDJ2"/>
<organism evidence="2">
    <name type="scientific">Rhizophora mucronata</name>
    <name type="common">Asiatic mangrove</name>
    <dbReference type="NCBI Taxonomy" id="61149"/>
    <lineage>
        <taxon>Eukaryota</taxon>
        <taxon>Viridiplantae</taxon>
        <taxon>Streptophyta</taxon>
        <taxon>Embryophyta</taxon>
        <taxon>Tracheophyta</taxon>
        <taxon>Spermatophyta</taxon>
        <taxon>Magnoliopsida</taxon>
        <taxon>eudicotyledons</taxon>
        <taxon>Gunneridae</taxon>
        <taxon>Pentapetalae</taxon>
        <taxon>rosids</taxon>
        <taxon>fabids</taxon>
        <taxon>Malpighiales</taxon>
        <taxon>Rhizophoraceae</taxon>
        <taxon>Rhizophora</taxon>
    </lineage>
</organism>
<evidence type="ECO:0000256" key="1">
    <source>
        <dbReference type="SAM" id="MobiDB-lite"/>
    </source>
</evidence>
<sequence>MSSAFLGLNLKDVGPSPVVKKVAPPPGPPAASGGGTWPFSPSSPY</sequence>
<name>A0A2P2QDJ2_RHIMU</name>
<reference evidence="2" key="1">
    <citation type="submission" date="2018-02" db="EMBL/GenBank/DDBJ databases">
        <title>Rhizophora mucronata_Transcriptome.</title>
        <authorList>
            <person name="Meera S.P."/>
            <person name="Sreeshan A."/>
            <person name="Augustine A."/>
        </authorList>
    </citation>
    <scope>NUCLEOTIDE SEQUENCE</scope>
    <source>
        <tissue evidence="2">Leaf</tissue>
    </source>
</reference>
<proteinExistence type="predicted"/>
<feature type="region of interest" description="Disordered" evidence="1">
    <location>
        <begin position="1"/>
        <end position="45"/>
    </location>
</feature>
<accession>A0A2P2QDJ2</accession>
<protein>
    <submittedName>
        <fullName evidence="2">Uncharacterized protein</fullName>
    </submittedName>
</protein>
<feature type="compositionally biased region" description="Low complexity" evidence="1">
    <location>
        <begin position="13"/>
        <end position="22"/>
    </location>
</feature>